<dbReference type="EMBL" id="JANIBL010000086">
    <property type="protein sequence ID" value="MCQ8119702.1"/>
    <property type="molecule type" value="Genomic_DNA"/>
</dbReference>
<comment type="caution">
    <text evidence="2">The sequence shown here is derived from an EMBL/GenBank/DDBJ whole genome shotgun (WGS) entry which is preliminary data.</text>
</comment>
<accession>A0ABT1TZ35</accession>
<organism evidence="2 3">
    <name type="scientific">Methylomonas rosea</name>
    <dbReference type="NCBI Taxonomy" id="2952227"/>
    <lineage>
        <taxon>Bacteria</taxon>
        <taxon>Pseudomonadati</taxon>
        <taxon>Pseudomonadota</taxon>
        <taxon>Gammaproteobacteria</taxon>
        <taxon>Methylococcales</taxon>
        <taxon>Methylococcaceae</taxon>
        <taxon>Methylomonas</taxon>
    </lineage>
</organism>
<sequence>MMHYGLLIFYRYKFKALRLLFFIYSIVGINVFAKPMFSFSAENYTSQSFFSQTAVSAIKEKKNISSVGGVEYEVSIPTIDAGWYELWVEAGEWPTDVFLDGELLAHTVLRSRLWPKNGSLHKVANLNLDGGKHAIRFERLYFPGLPNIRSIAIKPAENPSGMVRAKVGSNSLIFRRNEVFSLDLFTGQNSGSLSLSIRDAATEKIISNISQKITANENNLIIPTDKEGVFDIDFKQPVSGHVERTIQYAVVDTNPSPVDVPSNLNKQLISTINPNVTPSDYFSTLPVQSGDYMESGANGAYENPANPDYFAYTLPLPDKNGFYLVEVDYPDDKNRAFTISLVDEAVNPYALDSGVVTGGAFPLTNSIKTTQLFFYARTINPRLLFLNWHTNQKIAVNQIRVFKILSRLPSLLAQSSERQFGTFFEETLRFTTYFGASPNSNEWDEIKKSADRWAEWSRFAGVNLWMQSIANYQSMMWPSRLLPGYAPAEEDHYGLIGPSSEKDPLQKDLVRLLLLTAEKNNISFIGELNLPMIGFIKDGLDLRFGGTGDAKHNSTQTPWLTVSDQGRIGGDSPFDPYLNPVHPKVQQWVEQLFTELAERYKDSPAFSGIAIRLMGWAFSSWQAFPSIHWGYDDYTIQLFESETGIAVPVSTSDTTRFKKRYDWLIQTHYEQWVEWRCNKIFNFYKKLSGILQKARPGLKLYINAFGPDYSAADWGQYGGWRGRATKLNNLGWFRMIKESGVDPEMLKLSPDIILSNASYYPPGVRAKGIEASMQADTEWKELKDPESILASTRRNANGTESSAQFISNYMEFDFPVKNIGLNKLLRGKDKIRICGVLEPPGKLVLSRYLDALAKGNITLLTDGGIGYILGQPNELRPFLKEYFSLPKIGMQKAGSVDDPVALWYGNKSEEVYFYLVNRSNKTINVKLEFTAGAESLMLTSNAVVDAEQVSLPPYSLTAFKAVESNSVPKGFEILSSP</sequence>
<feature type="domain" description="Glycosyl hydrolase-like 10" evidence="1">
    <location>
        <begin position="515"/>
        <end position="706"/>
    </location>
</feature>
<evidence type="ECO:0000313" key="3">
    <source>
        <dbReference type="Proteomes" id="UP001524570"/>
    </source>
</evidence>
<dbReference type="Pfam" id="PF02638">
    <property type="entry name" value="GHL10"/>
    <property type="match status" value="1"/>
</dbReference>
<name>A0ABT1TZ35_9GAMM</name>
<dbReference type="Proteomes" id="UP001524570">
    <property type="component" value="Unassembled WGS sequence"/>
</dbReference>
<protein>
    <submittedName>
        <fullName evidence="2">Family 10 glycosylhydrolase</fullName>
    </submittedName>
</protein>
<keyword evidence="3" id="KW-1185">Reference proteome</keyword>
<dbReference type="RefSeq" id="WP_256608541.1">
    <property type="nucleotide sequence ID" value="NZ_JANIBL010000086.1"/>
</dbReference>
<gene>
    <name evidence="2" type="ORF">NP589_19940</name>
</gene>
<evidence type="ECO:0000259" key="1">
    <source>
        <dbReference type="Pfam" id="PF02638"/>
    </source>
</evidence>
<reference evidence="2 3" key="1">
    <citation type="submission" date="2022-07" db="EMBL/GenBank/DDBJ databases">
        <title>Methylomonas rivi sp. nov., Methylomonas rosea sp. nov., Methylomonas aureus sp. nov. and Methylomonas subterranea sp. nov., four novel methanotrophs isolated from a freshwater creek and the deep terrestrial subsurface.</title>
        <authorList>
            <person name="Abin C."/>
            <person name="Sankaranarayanan K."/>
            <person name="Garner C."/>
            <person name="Sindelar R."/>
            <person name="Kotary K."/>
            <person name="Garner R."/>
            <person name="Barclay S."/>
            <person name="Lawson P."/>
            <person name="Krumholz L."/>
        </authorList>
    </citation>
    <scope>NUCLEOTIDE SEQUENCE [LARGE SCALE GENOMIC DNA]</scope>
    <source>
        <strain evidence="2 3">WSC-7</strain>
    </source>
</reference>
<dbReference type="Gene3D" id="3.20.20.80">
    <property type="entry name" value="Glycosidases"/>
    <property type="match status" value="1"/>
</dbReference>
<dbReference type="InterPro" id="IPR003790">
    <property type="entry name" value="GHL10"/>
</dbReference>
<dbReference type="InterPro" id="IPR017853">
    <property type="entry name" value="GH"/>
</dbReference>
<dbReference type="SUPFAM" id="SSF51445">
    <property type="entry name" value="(Trans)glycosidases"/>
    <property type="match status" value="1"/>
</dbReference>
<proteinExistence type="predicted"/>
<evidence type="ECO:0000313" key="2">
    <source>
        <dbReference type="EMBL" id="MCQ8119702.1"/>
    </source>
</evidence>